<organism evidence="1 2">
    <name type="scientific">Setaria italica</name>
    <name type="common">Foxtail millet</name>
    <name type="synonym">Panicum italicum</name>
    <dbReference type="NCBI Taxonomy" id="4555"/>
    <lineage>
        <taxon>Eukaryota</taxon>
        <taxon>Viridiplantae</taxon>
        <taxon>Streptophyta</taxon>
        <taxon>Embryophyta</taxon>
        <taxon>Tracheophyta</taxon>
        <taxon>Spermatophyta</taxon>
        <taxon>Magnoliopsida</taxon>
        <taxon>Liliopsida</taxon>
        <taxon>Poales</taxon>
        <taxon>Poaceae</taxon>
        <taxon>PACMAD clade</taxon>
        <taxon>Panicoideae</taxon>
        <taxon>Panicodae</taxon>
        <taxon>Paniceae</taxon>
        <taxon>Cenchrinae</taxon>
        <taxon>Setaria</taxon>
    </lineage>
</organism>
<dbReference type="EMBL" id="AGNK02004506">
    <property type="status" value="NOT_ANNOTATED_CDS"/>
    <property type="molecule type" value="Genomic_DNA"/>
</dbReference>
<dbReference type="Proteomes" id="UP000004995">
    <property type="component" value="Unassembled WGS sequence"/>
</dbReference>
<reference evidence="2" key="1">
    <citation type="journal article" date="2012" name="Nat. Biotechnol.">
        <title>Reference genome sequence of the model plant Setaria.</title>
        <authorList>
            <person name="Bennetzen J.L."/>
            <person name="Schmutz J."/>
            <person name="Wang H."/>
            <person name="Percifield R."/>
            <person name="Hawkins J."/>
            <person name="Pontaroli A.C."/>
            <person name="Estep M."/>
            <person name="Feng L."/>
            <person name="Vaughn J.N."/>
            <person name="Grimwood J."/>
            <person name="Jenkins J."/>
            <person name="Barry K."/>
            <person name="Lindquist E."/>
            <person name="Hellsten U."/>
            <person name="Deshpande S."/>
            <person name="Wang X."/>
            <person name="Wu X."/>
            <person name="Mitros T."/>
            <person name="Triplett J."/>
            <person name="Yang X."/>
            <person name="Ye C.Y."/>
            <person name="Mauro-Herrera M."/>
            <person name="Wang L."/>
            <person name="Li P."/>
            <person name="Sharma M."/>
            <person name="Sharma R."/>
            <person name="Ronald P.C."/>
            <person name="Panaud O."/>
            <person name="Kellogg E.A."/>
            <person name="Brutnell T.P."/>
            <person name="Doust A.N."/>
            <person name="Tuskan G.A."/>
            <person name="Rokhsar D."/>
            <person name="Devos K.M."/>
        </authorList>
    </citation>
    <scope>NUCLEOTIDE SEQUENCE [LARGE SCALE GENOMIC DNA]</scope>
    <source>
        <strain evidence="2">cv. Yugu1</strain>
    </source>
</reference>
<proteinExistence type="predicted"/>
<reference evidence="1" key="2">
    <citation type="submission" date="2018-08" db="UniProtKB">
        <authorList>
            <consortium name="EnsemblPlants"/>
        </authorList>
    </citation>
    <scope>IDENTIFICATION</scope>
    <source>
        <strain evidence="1">Yugu1</strain>
    </source>
</reference>
<name>K3YF31_SETIT</name>
<dbReference type="HOGENOM" id="CLU_3110021_0_0_1"/>
<sequence>MDVTHRGLSCATTVKAQSMFLFKRKNMVLGLLHQASQLLGILHYTPPMSRC</sequence>
<dbReference type="InParanoid" id="K3YF31"/>
<accession>K3YF31</accession>
<protein>
    <submittedName>
        <fullName evidence="1">Uncharacterized protein</fullName>
    </submittedName>
</protein>
<dbReference type="Gramene" id="KQK98810">
    <property type="protein sequence ID" value="KQK98810"/>
    <property type="gene ID" value="SETIT_012848mg"/>
</dbReference>
<dbReference type="EnsemblPlants" id="KQK98810">
    <property type="protein sequence ID" value="KQK98810"/>
    <property type="gene ID" value="SETIT_012848mg"/>
</dbReference>
<evidence type="ECO:0000313" key="1">
    <source>
        <dbReference type="EnsemblPlants" id="KQK98810"/>
    </source>
</evidence>
<keyword evidence="2" id="KW-1185">Reference proteome</keyword>
<dbReference type="AlphaFoldDB" id="K3YF31"/>
<evidence type="ECO:0000313" key="2">
    <source>
        <dbReference type="Proteomes" id="UP000004995"/>
    </source>
</evidence>